<dbReference type="RefSeq" id="XP_005818373.1">
    <property type="nucleotide sequence ID" value="XM_005818316.1"/>
</dbReference>
<evidence type="ECO:0000259" key="6">
    <source>
        <dbReference type="Pfam" id="PF07992"/>
    </source>
</evidence>
<evidence type="ECO:0000256" key="3">
    <source>
        <dbReference type="ARBA" id="ARBA00022827"/>
    </source>
</evidence>
<dbReference type="GO" id="GO:0050660">
    <property type="term" value="F:flavin adenine dinucleotide binding"/>
    <property type="evidence" value="ECO:0007669"/>
    <property type="project" value="TreeGrafter"/>
</dbReference>
<keyword evidence="2" id="KW-0285">Flavoprotein</keyword>
<dbReference type="SUPFAM" id="SSF51905">
    <property type="entry name" value="FAD/NAD(P)-binding domain"/>
    <property type="match status" value="2"/>
</dbReference>
<dbReference type="Pfam" id="PF07992">
    <property type="entry name" value="Pyr_redox_2"/>
    <property type="match status" value="1"/>
</dbReference>
<dbReference type="Gene3D" id="3.50.50.60">
    <property type="entry name" value="FAD/NAD(P)-binding domain"/>
    <property type="match status" value="2"/>
</dbReference>
<dbReference type="EMBL" id="JH993288">
    <property type="protein sequence ID" value="EKX31393.1"/>
    <property type="molecule type" value="Genomic_DNA"/>
</dbReference>
<dbReference type="GO" id="GO:0004148">
    <property type="term" value="F:dihydrolipoyl dehydrogenase (NADH) activity"/>
    <property type="evidence" value="ECO:0007669"/>
    <property type="project" value="TreeGrafter"/>
</dbReference>
<keyword evidence="9" id="KW-1185">Reference proteome</keyword>
<dbReference type="eggNOG" id="KOG1335">
    <property type="taxonomic scope" value="Eukaryota"/>
</dbReference>
<dbReference type="HOGENOM" id="CLU_016755_0_3_1"/>
<dbReference type="PANTHER" id="PTHR22912:SF151">
    <property type="entry name" value="DIHYDROLIPOYL DEHYDROGENASE, MITOCHONDRIAL"/>
    <property type="match status" value="1"/>
</dbReference>
<reference evidence="7 9" key="1">
    <citation type="journal article" date="2012" name="Nature">
        <title>Algal genomes reveal evolutionary mosaicism and the fate of nucleomorphs.</title>
        <authorList>
            <consortium name="DOE Joint Genome Institute"/>
            <person name="Curtis B.A."/>
            <person name="Tanifuji G."/>
            <person name="Burki F."/>
            <person name="Gruber A."/>
            <person name="Irimia M."/>
            <person name="Maruyama S."/>
            <person name="Arias M.C."/>
            <person name="Ball S.G."/>
            <person name="Gile G.H."/>
            <person name="Hirakawa Y."/>
            <person name="Hopkins J.F."/>
            <person name="Kuo A."/>
            <person name="Rensing S.A."/>
            <person name="Schmutz J."/>
            <person name="Symeonidi A."/>
            <person name="Elias M."/>
            <person name="Eveleigh R.J."/>
            <person name="Herman E.K."/>
            <person name="Klute M.J."/>
            <person name="Nakayama T."/>
            <person name="Obornik M."/>
            <person name="Reyes-Prieto A."/>
            <person name="Armbrust E.V."/>
            <person name="Aves S.J."/>
            <person name="Beiko R.G."/>
            <person name="Coutinho P."/>
            <person name="Dacks J.B."/>
            <person name="Durnford D.G."/>
            <person name="Fast N.M."/>
            <person name="Green B.R."/>
            <person name="Grisdale C.J."/>
            <person name="Hempel F."/>
            <person name="Henrissat B."/>
            <person name="Hoppner M.P."/>
            <person name="Ishida K."/>
            <person name="Kim E."/>
            <person name="Koreny L."/>
            <person name="Kroth P.G."/>
            <person name="Liu Y."/>
            <person name="Malik S.B."/>
            <person name="Maier U.G."/>
            <person name="McRose D."/>
            <person name="Mock T."/>
            <person name="Neilson J.A."/>
            <person name="Onodera N.T."/>
            <person name="Poole A.M."/>
            <person name="Pritham E.J."/>
            <person name="Richards T.A."/>
            <person name="Rocap G."/>
            <person name="Roy S.W."/>
            <person name="Sarai C."/>
            <person name="Schaack S."/>
            <person name="Shirato S."/>
            <person name="Slamovits C.H."/>
            <person name="Spencer D.F."/>
            <person name="Suzuki S."/>
            <person name="Worden A.Z."/>
            <person name="Zauner S."/>
            <person name="Barry K."/>
            <person name="Bell C."/>
            <person name="Bharti A.K."/>
            <person name="Crow J.A."/>
            <person name="Grimwood J."/>
            <person name="Kramer R."/>
            <person name="Lindquist E."/>
            <person name="Lucas S."/>
            <person name="Salamov A."/>
            <person name="McFadden G.I."/>
            <person name="Lane C.E."/>
            <person name="Keeling P.J."/>
            <person name="Gray M.W."/>
            <person name="Grigoriev I.V."/>
            <person name="Archibald J.M."/>
        </authorList>
    </citation>
    <scope>NUCLEOTIDE SEQUENCE</scope>
    <source>
        <strain evidence="7 9">CCMP2712</strain>
    </source>
</reference>
<dbReference type="PaxDb" id="55529-EKX31393"/>
<dbReference type="Proteomes" id="UP000011087">
    <property type="component" value="Unassembled WGS sequence"/>
</dbReference>
<proteinExistence type="inferred from homology"/>
<feature type="domain" description="FAD/NAD(P)-binding" evidence="6">
    <location>
        <begin position="18"/>
        <end position="354"/>
    </location>
</feature>
<dbReference type="Pfam" id="PF02852">
    <property type="entry name" value="Pyr_redox_dim"/>
    <property type="match status" value="1"/>
</dbReference>
<dbReference type="GeneID" id="17288122"/>
<sequence>MMGGDKAGEERILPDQIFDLIVLGGGPTGLTAALTAASIGRTAAIIDGTPVTQTQFSGPTGLFSKALRDSAKKVKVRTLREMGLRDTSIWKQVQDLTMDILDASGKKNLAAIEGNRVPTVRGTAVLFEDDDPTNSKIKIERMDGKTEYAKCRKLLFATGSRPMRLNNIAYDDVGIFDSDSIRKLSFLPREVTIVGSGIISIEFAKIFNYLECKVNIIIRSSSFEGALSRIGVDHDVAVALEEDLKSSGVNLYFDAEIDSIEKPQGAHVSEEPMKIKIKSSSSGQHMADVTSNIVMTATGRLANTQKLGLEEAGVKMEKGTILVNGDLETSVPGVYAAGDVVGAPSLASTGIEQAITAVMRMFDQDELTDGTWMSIPPGTGKDPKSLLQSPLQYPIGIWTLPEMSFIGYTKRSAEKAGYSNVGEGRASYANTIRGRVQGINFGLMKIVFEKPSGKILG</sequence>
<feature type="domain" description="Pyridine nucleotide-disulphide oxidoreductase dimerisation" evidence="5">
    <location>
        <begin position="394"/>
        <end position="457"/>
    </location>
</feature>
<evidence type="ECO:0000256" key="1">
    <source>
        <dbReference type="ARBA" id="ARBA00007532"/>
    </source>
</evidence>
<protein>
    <recommendedName>
        <fullName evidence="10">FAD/NAD(P)-binding domain-containing protein</fullName>
    </recommendedName>
</protein>
<evidence type="ECO:0000313" key="9">
    <source>
        <dbReference type="Proteomes" id="UP000011087"/>
    </source>
</evidence>
<dbReference type="Gene3D" id="3.30.390.30">
    <property type="match status" value="1"/>
</dbReference>
<dbReference type="InterPro" id="IPR016156">
    <property type="entry name" value="FAD/NAD-linked_Rdtase_dimer_sf"/>
</dbReference>
<evidence type="ECO:0000313" key="8">
    <source>
        <dbReference type="EnsemblProtists" id="EKX31393"/>
    </source>
</evidence>
<gene>
    <name evidence="7" type="ORF">GUITHDRAFT_122400</name>
</gene>
<keyword evidence="4" id="KW-0520">NAD</keyword>
<dbReference type="InterPro" id="IPR023753">
    <property type="entry name" value="FAD/NAD-binding_dom"/>
</dbReference>
<dbReference type="OrthoDB" id="361797at2759"/>
<name>L1I555_GUITC</name>
<dbReference type="PRINTS" id="PR00411">
    <property type="entry name" value="PNDRDTASEI"/>
</dbReference>
<evidence type="ECO:0000256" key="4">
    <source>
        <dbReference type="ARBA" id="ARBA00023027"/>
    </source>
</evidence>
<organism evidence="7">
    <name type="scientific">Guillardia theta (strain CCMP2712)</name>
    <name type="common">Cryptophyte</name>
    <dbReference type="NCBI Taxonomy" id="905079"/>
    <lineage>
        <taxon>Eukaryota</taxon>
        <taxon>Cryptophyceae</taxon>
        <taxon>Pyrenomonadales</taxon>
        <taxon>Geminigeraceae</taxon>
        <taxon>Guillardia</taxon>
    </lineage>
</organism>
<evidence type="ECO:0000259" key="5">
    <source>
        <dbReference type="Pfam" id="PF02852"/>
    </source>
</evidence>
<dbReference type="SUPFAM" id="SSF55424">
    <property type="entry name" value="FAD/NAD-linked reductases, dimerisation (C-terminal) domain"/>
    <property type="match status" value="1"/>
</dbReference>
<evidence type="ECO:0000256" key="2">
    <source>
        <dbReference type="ARBA" id="ARBA00022630"/>
    </source>
</evidence>
<dbReference type="AlphaFoldDB" id="L1I555"/>
<dbReference type="EnsemblProtists" id="EKX31393">
    <property type="protein sequence ID" value="EKX31393"/>
    <property type="gene ID" value="GUITHDRAFT_122400"/>
</dbReference>
<feature type="non-terminal residue" evidence="7">
    <location>
        <position position="1"/>
    </location>
</feature>
<dbReference type="STRING" id="905079.L1I555"/>
<dbReference type="GO" id="GO:0006103">
    <property type="term" value="P:2-oxoglutarate metabolic process"/>
    <property type="evidence" value="ECO:0007669"/>
    <property type="project" value="TreeGrafter"/>
</dbReference>
<comment type="similarity">
    <text evidence="1">Belongs to the class-I pyridine nucleotide-disulfide oxidoreductase family.</text>
</comment>
<dbReference type="PANTHER" id="PTHR22912">
    <property type="entry name" value="DISULFIDE OXIDOREDUCTASE"/>
    <property type="match status" value="1"/>
</dbReference>
<evidence type="ECO:0008006" key="10">
    <source>
        <dbReference type="Google" id="ProtNLM"/>
    </source>
</evidence>
<accession>L1I555</accession>
<dbReference type="InterPro" id="IPR036188">
    <property type="entry name" value="FAD/NAD-bd_sf"/>
</dbReference>
<reference evidence="8" key="3">
    <citation type="submission" date="2015-06" db="UniProtKB">
        <authorList>
            <consortium name="EnsemblProtists"/>
        </authorList>
    </citation>
    <scope>IDENTIFICATION</scope>
</reference>
<reference evidence="9" key="2">
    <citation type="submission" date="2012-11" db="EMBL/GenBank/DDBJ databases">
        <authorList>
            <person name="Kuo A."/>
            <person name="Curtis B.A."/>
            <person name="Tanifuji G."/>
            <person name="Burki F."/>
            <person name="Gruber A."/>
            <person name="Irimia M."/>
            <person name="Maruyama S."/>
            <person name="Arias M.C."/>
            <person name="Ball S.G."/>
            <person name="Gile G.H."/>
            <person name="Hirakawa Y."/>
            <person name="Hopkins J.F."/>
            <person name="Rensing S.A."/>
            <person name="Schmutz J."/>
            <person name="Symeonidi A."/>
            <person name="Elias M."/>
            <person name="Eveleigh R.J."/>
            <person name="Herman E.K."/>
            <person name="Klute M.J."/>
            <person name="Nakayama T."/>
            <person name="Obornik M."/>
            <person name="Reyes-Prieto A."/>
            <person name="Armbrust E.V."/>
            <person name="Aves S.J."/>
            <person name="Beiko R.G."/>
            <person name="Coutinho P."/>
            <person name="Dacks J.B."/>
            <person name="Durnford D.G."/>
            <person name="Fast N.M."/>
            <person name="Green B.R."/>
            <person name="Grisdale C."/>
            <person name="Hempe F."/>
            <person name="Henrissat B."/>
            <person name="Hoppner M.P."/>
            <person name="Ishida K.-I."/>
            <person name="Kim E."/>
            <person name="Koreny L."/>
            <person name="Kroth P.G."/>
            <person name="Liu Y."/>
            <person name="Malik S.-B."/>
            <person name="Maier U.G."/>
            <person name="McRose D."/>
            <person name="Mock T."/>
            <person name="Neilson J.A."/>
            <person name="Onodera N.T."/>
            <person name="Poole A.M."/>
            <person name="Pritham E.J."/>
            <person name="Richards T.A."/>
            <person name="Rocap G."/>
            <person name="Roy S.W."/>
            <person name="Sarai C."/>
            <person name="Schaack S."/>
            <person name="Shirato S."/>
            <person name="Slamovits C.H."/>
            <person name="Spencer D.F."/>
            <person name="Suzuki S."/>
            <person name="Worden A.Z."/>
            <person name="Zauner S."/>
            <person name="Barry K."/>
            <person name="Bell C."/>
            <person name="Bharti A.K."/>
            <person name="Crow J.A."/>
            <person name="Grimwood J."/>
            <person name="Kramer R."/>
            <person name="Lindquist E."/>
            <person name="Lucas S."/>
            <person name="Salamov A."/>
            <person name="McFadden G.I."/>
            <person name="Lane C.E."/>
            <person name="Keeling P.J."/>
            <person name="Gray M.W."/>
            <person name="Grigoriev I.V."/>
            <person name="Archibald J.M."/>
        </authorList>
    </citation>
    <scope>NUCLEOTIDE SEQUENCE</scope>
    <source>
        <strain evidence="9">CCMP2712</strain>
    </source>
</reference>
<dbReference type="InterPro" id="IPR004099">
    <property type="entry name" value="Pyr_nucl-diS_OxRdtase_dimer"/>
</dbReference>
<dbReference type="PRINTS" id="PR00368">
    <property type="entry name" value="FADPNR"/>
</dbReference>
<keyword evidence="3" id="KW-0274">FAD</keyword>
<dbReference type="OMA" id="LIHIGQM"/>
<dbReference type="InterPro" id="IPR050151">
    <property type="entry name" value="Class-I_Pyr_Nuc-Dis_Oxidored"/>
</dbReference>
<dbReference type="KEGG" id="gtt:GUITHDRAFT_122400"/>
<evidence type="ECO:0000313" key="7">
    <source>
        <dbReference type="EMBL" id="EKX31393.1"/>
    </source>
</evidence>